<name>A0A1V4I8R3_9FIRM</name>
<feature type="domain" description="S1 motif" evidence="2">
    <location>
        <begin position="143"/>
        <end position="205"/>
    </location>
</feature>
<protein>
    <recommendedName>
        <fullName evidence="2">S1 motif domain-containing protein</fullName>
    </recommendedName>
</protein>
<dbReference type="Gene3D" id="1.10.10.10">
    <property type="entry name" value="Winged helix-like DNA-binding domain superfamily/Winged helix DNA-binding domain"/>
    <property type="match status" value="1"/>
</dbReference>
<accession>A0A1V4I8R3</accession>
<dbReference type="InterPro" id="IPR036388">
    <property type="entry name" value="WH-like_DNA-bd_sf"/>
</dbReference>
<dbReference type="InterPro" id="IPR014464">
    <property type="entry name" value="CvfB_fam"/>
</dbReference>
<organism evidence="3 4">
    <name type="scientific">Alkalithermobacter paradoxus</name>
    <dbReference type="NCBI Taxonomy" id="29349"/>
    <lineage>
        <taxon>Bacteria</taxon>
        <taxon>Bacillati</taxon>
        <taxon>Bacillota</taxon>
        <taxon>Clostridia</taxon>
        <taxon>Peptostreptococcales</taxon>
        <taxon>Tepidibacteraceae</taxon>
        <taxon>Alkalithermobacter</taxon>
    </lineage>
</organism>
<comment type="caution">
    <text evidence="3">The sequence shown here is derived from an EMBL/GenBank/DDBJ whole genome shotgun (WGS) entry which is preliminary data.</text>
</comment>
<comment type="similarity">
    <text evidence="1">Belongs to the CvfB family.</text>
</comment>
<proteinExistence type="inferred from homology"/>
<feature type="domain" description="S1 motif" evidence="2">
    <location>
        <begin position="68"/>
        <end position="130"/>
    </location>
</feature>
<gene>
    <name evidence="3" type="ORF">CLOTH_07920</name>
</gene>
<sequence length="276" mass="32052">MVKIGDFNELKIKREVDFGVYLDGGDVEILLPRKYVPKEAKIDDVLKVFIYKDSEDRIIATTLAPKAKVGDFAYLKVNDVNKYGAFLDWGLEKDLLVPYGQQKLKMEKGRSYIVRVHLDKVTQRILATTKISKFLEYDEILLNEGDEVDILVCDFNDIGIGAIIDNKYYGMLYRNEVYKNLRLGDKEKAYVKKIRPDGKIDLTLRRRNYEEIDMNKDKIMEKLSQNDGFIPLNDKSSPEEIKKEFNISKRNFKDAVGRLYKEGKIELKENGICIKQ</sequence>
<dbReference type="InterPro" id="IPR039566">
    <property type="entry name" value="CvfB_S1_st"/>
</dbReference>
<dbReference type="RefSeq" id="WP_079411437.1">
    <property type="nucleotide sequence ID" value="NZ_MZGW01000002.1"/>
</dbReference>
<dbReference type="PANTHER" id="PTHR37296">
    <property type="entry name" value="CONSERVED VIRULENCE FACTOR B"/>
    <property type="match status" value="1"/>
</dbReference>
<dbReference type="SMART" id="SM00316">
    <property type="entry name" value="S1"/>
    <property type="match status" value="3"/>
</dbReference>
<dbReference type="OrthoDB" id="9801597at2"/>
<dbReference type="InterPro" id="IPR003029">
    <property type="entry name" value="S1_domain"/>
</dbReference>
<keyword evidence="4" id="KW-1185">Reference proteome</keyword>
<reference evidence="3 4" key="1">
    <citation type="submission" date="2017-03" db="EMBL/GenBank/DDBJ databases">
        <title>Genome sequence of Clostridium thermoalcaliphilum DSM 7309.</title>
        <authorList>
            <person name="Poehlein A."/>
            <person name="Daniel R."/>
        </authorList>
    </citation>
    <scope>NUCLEOTIDE SEQUENCE [LARGE SCALE GENOMIC DNA]</scope>
    <source>
        <strain evidence="3 4">DSM 7309</strain>
    </source>
</reference>
<dbReference type="STRING" id="29349.CLOTH_07920"/>
<evidence type="ECO:0000259" key="2">
    <source>
        <dbReference type="SMART" id="SM00316"/>
    </source>
</evidence>
<dbReference type="GO" id="GO:0003676">
    <property type="term" value="F:nucleic acid binding"/>
    <property type="evidence" value="ECO:0007669"/>
    <property type="project" value="InterPro"/>
</dbReference>
<dbReference type="SUPFAM" id="SSF50249">
    <property type="entry name" value="Nucleic acid-binding proteins"/>
    <property type="match status" value="1"/>
</dbReference>
<dbReference type="AlphaFoldDB" id="A0A1V4I8R3"/>
<dbReference type="PANTHER" id="PTHR37296:SF1">
    <property type="entry name" value="CONSERVED VIRULENCE FACTOR B"/>
    <property type="match status" value="1"/>
</dbReference>
<feature type="domain" description="S1 motif" evidence="2">
    <location>
        <begin position="3"/>
        <end position="63"/>
    </location>
</feature>
<dbReference type="PIRSF" id="PIRSF012524">
    <property type="entry name" value="YitL_S1"/>
    <property type="match status" value="1"/>
</dbReference>
<dbReference type="InterPro" id="IPR012340">
    <property type="entry name" value="NA-bd_OB-fold"/>
</dbReference>
<dbReference type="Pfam" id="PF17783">
    <property type="entry name" value="WHD_CvfB"/>
    <property type="match status" value="1"/>
</dbReference>
<dbReference type="Gene3D" id="2.40.50.140">
    <property type="entry name" value="Nucleic acid-binding proteins"/>
    <property type="match status" value="2"/>
</dbReference>
<dbReference type="InterPro" id="IPR040764">
    <property type="entry name" value="CvfB_WH"/>
</dbReference>
<evidence type="ECO:0000313" key="3">
    <source>
        <dbReference type="EMBL" id="OPJ56388.1"/>
    </source>
</evidence>
<dbReference type="Proteomes" id="UP000190140">
    <property type="component" value="Unassembled WGS sequence"/>
</dbReference>
<evidence type="ECO:0000256" key="1">
    <source>
        <dbReference type="PIRNR" id="PIRNR012524"/>
    </source>
</evidence>
<evidence type="ECO:0000313" key="4">
    <source>
        <dbReference type="Proteomes" id="UP000190140"/>
    </source>
</evidence>
<dbReference type="EMBL" id="MZGW01000002">
    <property type="protein sequence ID" value="OPJ56388.1"/>
    <property type="molecule type" value="Genomic_DNA"/>
</dbReference>
<dbReference type="Pfam" id="PF13509">
    <property type="entry name" value="S1_2"/>
    <property type="match status" value="1"/>
</dbReference>